<protein>
    <submittedName>
        <fullName evidence="2">Uncharacterized protein</fullName>
    </submittedName>
</protein>
<feature type="compositionally biased region" description="Basic and acidic residues" evidence="1">
    <location>
        <begin position="56"/>
        <end position="70"/>
    </location>
</feature>
<sequence length="350" mass="39505">MAGSKRDQRRREARRRHASRRSDDQRRGDGRPSEARTRDDQIDRPGQNQHGLFGRPLEEAHDGGAGRPQHDLASVPLPPRRLGDLGPPLGPAPSNGLAGNLSREECHRAVDRAFAQAPPGSTAKLLQQMDHPAFERRVPSLQNMKPAPRNKPLRQDALPTCGLCGREGHCIDICIKAGRSGFVEGCPRCNSADHLVDKHIHSMTATERFRYLVQNRAGLPPLASRLVGWPELVRGNPPLASSSYPWTREFSSVFWRNRRNARLADEFNYTTRRPELPVDPRTMNRDTVIAWAWNDPESEKFKSASQIRQNRDAPNPTGEEHWLLQEEVEEEGPSGEGCSFFDEFDIDHYM</sequence>
<feature type="compositionally biased region" description="Basic and acidic residues" evidence="1">
    <location>
        <begin position="1"/>
        <end position="10"/>
    </location>
</feature>
<reference evidence="2 3" key="1">
    <citation type="submission" date="2019-06" db="EMBL/GenBank/DDBJ databases">
        <title>Draft genome sequence of the filamentous fungus Phialemoniopsis curvata isolated from diesel fuel.</title>
        <authorList>
            <person name="Varaljay V.A."/>
            <person name="Lyon W.J."/>
            <person name="Crouch A.L."/>
            <person name="Drake C.E."/>
            <person name="Hollomon J.M."/>
            <person name="Nadeau L.J."/>
            <person name="Nunn H.S."/>
            <person name="Stevenson B.S."/>
            <person name="Bojanowski C.L."/>
            <person name="Crookes-Goodson W.J."/>
        </authorList>
    </citation>
    <scope>NUCLEOTIDE SEQUENCE [LARGE SCALE GENOMIC DNA]</scope>
    <source>
        <strain evidence="2 3">D216</strain>
    </source>
</reference>
<gene>
    <name evidence="2" type="ORF">E0L32_010647</name>
</gene>
<evidence type="ECO:0000313" key="2">
    <source>
        <dbReference type="EMBL" id="TPX07649.1"/>
    </source>
</evidence>
<dbReference type="OrthoDB" id="4777753at2759"/>
<dbReference type="InParanoid" id="A0A507ARY9"/>
<evidence type="ECO:0000313" key="3">
    <source>
        <dbReference type="Proteomes" id="UP000319257"/>
    </source>
</evidence>
<keyword evidence="3" id="KW-1185">Reference proteome</keyword>
<dbReference type="EMBL" id="SKBQ01000088">
    <property type="protein sequence ID" value="TPX07649.1"/>
    <property type="molecule type" value="Genomic_DNA"/>
</dbReference>
<organism evidence="2 3">
    <name type="scientific">Thyridium curvatum</name>
    <dbReference type="NCBI Taxonomy" id="1093900"/>
    <lineage>
        <taxon>Eukaryota</taxon>
        <taxon>Fungi</taxon>
        <taxon>Dikarya</taxon>
        <taxon>Ascomycota</taxon>
        <taxon>Pezizomycotina</taxon>
        <taxon>Sordariomycetes</taxon>
        <taxon>Sordariomycetidae</taxon>
        <taxon>Thyridiales</taxon>
        <taxon>Thyridiaceae</taxon>
        <taxon>Thyridium</taxon>
    </lineage>
</organism>
<feature type="compositionally biased region" description="Basic and acidic residues" evidence="1">
    <location>
        <begin position="20"/>
        <end position="43"/>
    </location>
</feature>
<name>A0A507ARY9_9PEZI</name>
<comment type="caution">
    <text evidence="2">The sequence shown here is derived from an EMBL/GenBank/DDBJ whole genome shotgun (WGS) entry which is preliminary data.</text>
</comment>
<dbReference type="GeneID" id="41978094"/>
<dbReference type="RefSeq" id="XP_030989360.1">
    <property type="nucleotide sequence ID" value="XM_031133288.1"/>
</dbReference>
<dbReference type="STRING" id="1093900.A0A507ARY9"/>
<dbReference type="AlphaFoldDB" id="A0A507ARY9"/>
<proteinExistence type="predicted"/>
<evidence type="ECO:0000256" key="1">
    <source>
        <dbReference type="SAM" id="MobiDB-lite"/>
    </source>
</evidence>
<accession>A0A507ARY9</accession>
<dbReference type="Proteomes" id="UP000319257">
    <property type="component" value="Unassembled WGS sequence"/>
</dbReference>
<feature type="region of interest" description="Disordered" evidence="1">
    <location>
        <begin position="1"/>
        <end position="97"/>
    </location>
</feature>